<dbReference type="OrthoDB" id="2732387at2759"/>
<keyword evidence="2" id="KW-1185">Reference proteome</keyword>
<dbReference type="HOGENOM" id="CLU_000384_22_0_1"/>
<protein>
    <submittedName>
        <fullName evidence="1">Uncharacterized protein</fullName>
    </submittedName>
</protein>
<proteinExistence type="predicted"/>
<name>S8DH74_FOMSC</name>
<reference evidence="1 2" key="1">
    <citation type="journal article" date="2012" name="Science">
        <title>The Paleozoic origin of enzymatic lignin decomposition reconstructed from 31 fungal genomes.</title>
        <authorList>
            <person name="Floudas D."/>
            <person name="Binder M."/>
            <person name="Riley R."/>
            <person name="Barry K."/>
            <person name="Blanchette R.A."/>
            <person name="Henrissat B."/>
            <person name="Martinez A.T."/>
            <person name="Otillar R."/>
            <person name="Spatafora J.W."/>
            <person name="Yadav J.S."/>
            <person name="Aerts A."/>
            <person name="Benoit I."/>
            <person name="Boyd A."/>
            <person name="Carlson A."/>
            <person name="Copeland A."/>
            <person name="Coutinho P.M."/>
            <person name="de Vries R.P."/>
            <person name="Ferreira P."/>
            <person name="Findley K."/>
            <person name="Foster B."/>
            <person name="Gaskell J."/>
            <person name="Glotzer D."/>
            <person name="Gorecki P."/>
            <person name="Heitman J."/>
            <person name="Hesse C."/>
            <person name="Hori C."/>
            <person name="Igarashi K."/>
            <person name="Jurgens J.A."/>
            <person name="Kallen N."/>
            <person name="Kersten P."/>
            <person name="Kohler A."/>
            <person name="Kuees U."/>
            <person name="Kumar T.K.A."/>
            <person name="Kuo A."/>
            <person name="LaButti K."/>
            <person name="Larrondo L.F."/>
            <person name="Lindquist E."/>
            <person name="Ling A."/>
            <person name="Lombard V."/>
            <person name="Lucas S."/>
            <person name="Lundell T."/>
            <person name="Martin R."/>
            <person name="McLaughlin D.J."/>
            <person name="Morgenstern I."/>
            <person name="Morin E."/>
            <person name="Murat C."/>
            <person name="Nagy L.G."/>
            <person name="Nolan M."/>
            <person name="Ohm R.A."/>
            <person name="Patyshakuliyeva A."/>
            <person name="Rokas A."/>
            <person name="Ruiz-Duenas F.J."/>
            <person name="Sabat G."/>
            <person name="Salamov A."/>
            <person name="Samejima M."/>
            <person name="Schmutz J."/>
            <person name="Slot J.C."/>
            <person name="St John F."/>
            <person name="Stenlid J."/>
            <person name="Sun H."/>
            <person name="Sun S."/>
            <person name="Syed K."/>
            <person name="Tsang A."/>
            <person name="Wiebenga A."/>
            <person name="Young D."/>
            <person name="Pisabarro A."/>
            <person name="Eastwood D.C."/>
            <person name="Martin F."/>
            <person name="Cullen D."/>
            <person name="Grigoriev I.V."/>
            <person name="Hibbett D.S."/>
        </authorList>
    </citation>
    <scope>NUCLEOTIDE SEQUENCE</scope>
    <source>
        <strain evidence="2">FP-58527</strain>
    </source>
</reference>
<dbReference type="Proteomes" id="UP000015241">
    <property type="component" value="Unassembled WGS sequence"/>
</dbReference>
<gene>
    <name evidence="1" type="ORF">FOMPIDRAFT_1137176</name>
</gene>
<organism evidence="1 2">
    <name type="scientific">Fomitopsis schrenkii</name>
    <name type="common">Brown rot fungus</name>
    <dbReference type="NCBI Taxonomy" id="2126942"/>
    <lineage>
        <taxon>Eukaryota</taxon>
        <taxon>Fungi</taxon>
        <taxon>Dikarya</taxon>
        <taxon>Basidiomycota</taxon>
        <taxon>Agaricomycotina</taxon>
        <taxon>Agaricomycetes</taxon>
        <taxon>Polyporales</taxon>
        <taxon>Fomitopsis</taxon>
    </lineage>
</organism>
<accession>S8DH74</accession>
<evidence type="ECO:0000313" key="1">
    <source>
        <dbReference type="EMBL" id="EPS92881.1"/>
    </source>
</evidence>
<sequence length="163" mass="19377">MVSHEELIGARARQLLKRREDLNKVHRKVVAVRYKSIQAFIKKNQHVIKDYQFERGDLVLLHNSQIETKHNRKAKQRYNGPMIVVRRTEGRSYILAELDGSVSCHRYAAFWVIPYKARRRISMEVDSFEEWDEYLLDENEEVAERFALDKEEEELLGAEEDNT</sequence>
<dbReference type="eggNOG" id="KOG0017">
    <property type="taxonomic scope" value="Eukaryota"/>
</dbReference>
<evidence type="ECO:0000313" key="2">
    <source>
        <dbReference type="Proteomes" id="UP000015241"/>
    </source>
</evidence>
<dbReference type="InParanoid" id="S8DH74"/>
<dbReference type="EMBL" id="KE504324">
    <property type="protein sequence ID" value="EPS92881.1"/>
    <property type="molecule type" value="Genomic_DNA"/>
</dbReference>
<dbReference type="AlphaFoldDB" id="S8DH74"/>
<dbReference type="STRING" id="743788.S8DH74"/>